<dbReference type="InterPro" id="IPR004875">
    <property type="entry name" value="DDE_SF_endonuclease_dom"/>
</dbReference>
<evidence type="ECO:0000259" key="1">
    <source>
        <dbReference type="Pfam" id="PF03184"/>
    </source>
</evidence>
<reference evidence="3" key="2">
    <citation type="submission" date="2015-01" db="EMBL/GenBank/DDBJ databases">
        <title>Evolutionary Origins and Diversification of the Mycorrhizal Mutualists.</title>
        <authorList>
            <consortium name="DOE Joint Genome Institute"/>
            <consortium name="Mycorrhizal Genomics Consortium"/>
            <person name="Kohler A."/>
            <person name="Kuo A."/>
            <person name="Nagy L.G."/>
            <person name="Floudas D."/>
            <person name="Copeland A."/>
            <person name="Barry K.W."/>
            <person name="Cichocki N."/>
            <person name="Veneault-Fourrey C."/>
            <person name="LaButti K."/>
            <person name="Lindquist E.A."/>
            <person name="Lipzen A."/>
            <person name="Lundell T."/>
            <person name="Morin E."/>
            <person name="Murat C."/>
            <person name="Riley R."/>
            <person name="Ohm R."/>
            <person name="Sun H."/>
            <person name="Tunlid A."/>
            <person name="Henrissat B."/>
            <person name="Grigoriev I.V."/>
            <person name="Hibbett D.S."/>
            <person name="Martin F."/>
        </authorList>
    </citation>
    <scope>NUCLEOTIDE SEQUENCE [LARGE SCALE GENOMIC DNA]</scope>
    <source>
        <strain evidence="3">Ve08.2h10</strain>
    </source>
</reference>
<feature type="non-terminal residue" evidence="2">
    <location>
        <position position="109"/>
    </location>
</feature>
<protein>
    <recommendedName>
        <fullName evidence="1">DDE-1 domain-containing protein</fullName>
    </recommendedName>
</protein>
<dbReference type="EMBL" id="KN825594">
    <property type="protein sequence ID" value="KIK83405.1"/>
    <property type="molecule type" value="Genomic_DNA"/>
</dbReference>
<evidence type="ECO:0000313" key="2">
    <source>
        <dbReference type="EMBL" id="KIK83405.1"/>
    </source>
</evidence>
<accession>A0A0D0DT41</accession>
<organism evidence="2 3">
    <name type="scientific">Paxillus rubicundulus Ve08.2h10</name>
    <dbReference type="NCBI Taxonomy" id="930991"/>
    <lineage>
        <taxon>Eukaryota</taxon>
        <taxon>Fungi</taxon>
        <taxon>Dikarya</taxon>
        <taxon>Basidiomycota</taxon>
        <taxon>Agaricomycotina</taxon>
        <taxon>Agaricomycetes</taxon>
        <taxon>Agaricomycetidae</taxon>
        <taxon>Boletales</taxon>
        <taxon>Paxilineae</taxon>
        <taxon>Paxillaceae</taxon>
        <taxon>Paxillus</taxon>
    </lineage>
</organism>
<keyword evidence="3" id="KW-1185">Reference proteome</keyword>
<dbReference type="Pfam" id="PF03184">
    <property type="entry name" value="DDE_1"/>
    <property type="match status" value="1"/>
</dbReference>
<dbReference type="STRING" id="930991.A0A0D0DT41"/>
<dbReference type="InParanoid" id="A0A0D0DT41"/>
<evidence type="ECO:0000313" key="3">
    <source>
        <dbReference type="Proteomes" id="UP000054538"/>
    </source>
</evidence>
<feature type="non-terminal residue" evidence="2">
    <location>
        <position position="1"/>
    </location>
</feature>
<dbReference type="OrthoDB" id="2646666at2759"/>
<dbReference type="AlphaFoldDB" id="A0A0D0DT41"/>
<dbReference type="HOGENOM" id="CLU_013929_2_4_1"/>
<proteinExistence type="predicted"/>
<feature type="domain" description="DDE-1" evidence="1">
    <location>
        <begin position="1"/>
        <end position="88"/>
    </location>
</feature>
<name>A0A0D0DT41_9AGAM</name>
<sequence length="109" mass="12409">GHKSHETVTLCEAAEQHRIHLFCLPPHTTHCLQPLGVGCFGPLQRAWQQRCAIMMEESSEGISRKNLIKEYMAARAESFKEETILKAWRKSGINPLNLDIFTEEDYAPS</sequence>
<gene>
    <name evidence="2" type="ORF">PAXRUDRAFT_76110</name>
</gene>
<reference evidence="2 3" key="1">
    <citation type="submission" date="2014-04" db="EMBL/GenBank/DDBJ databases">
        <authorList>
            <consortium name="DOE Joint Genome Institute"/>
            <person name="Kuo A."/>
            <person name="Kohler A."/>
            <person name="Jargeat P."/>
            <person name="Nagy L.G."/>
            <person name="Floudas D."/>
            <person name="Copeland A."/>
            <person name="Barry K.W."/>
            <person name="Cichocki N."/>
            <person name="Veneault-Fourrey C."/>
            <person name="LaButti K."/>
            <person name="Lindquist E.A."/>
            <person name="Lipzen A."/>
            <person name="Lundell T."/>
            <person name="Morin E."/>
            <person name="Murat C."/>
            <person name="Sun H."/>
            <person name="Tunlid A."/>
            <person name="Henrissat B."/>
            <person name="Grigoriev I.V."/>
            <person name="Hibbett D.S."/>
            <person name="Martin F."/>
            <person name="Nordberg H.P."/>
            <person name="Cantor M.N."/>
            <person name="Hua S.X."/>
        </authorList>
    </citation>
    <scope>NUCLEOTIDE SEQUENCE [LARGE SCALE GENOMIC DNA]</scope>
    <source>
        <strain evidence="2 3">Ve08.2h10</strain>
    </source>
</reference>
<dbReference type="Proteomes" id="UP000054538">
    <property type="component" value="Unassembled WGS sequence"/>
</dbReference>
<dbReference type="GO" id="GO:0003676">
    <property type="term" value="F:nucleic acid binding"/>
    <property type="evidence" value="ECO:0007669"/>
    <property type="project" value="InterPro"/>
</dbReference>